<evidence type="ECO:0000313" key="3">
    <source>
        <dbReference type="Proteomes" id="UP000007590"/>
    </source>
</evidence>
<dbReference type="PANTHER" id="PTHR34585:SF22">
    <property type="entry name" value="HELIX-TURN-HELIX DOMAIN-CONTAINING PROTEIN"/>
    <property type="match status" value="1"/>
</dbReference>
<dbReference type="EMBL" id="CP003349">
    <property type="protein sequence ID" value="AFD07252.1"/>
    <property type="molecule type" value="Genomic_DNA"/>
</dbReference>
<protein>
    <recommendedName>
        <fullName evidence="1">Helix-turn-helix domain-containing protein</fullName>
    </recommendedName>
</protein>
<organism evidence="2 3">
    <name type="scientific">Solitalea canadensis (strain ATCC 29591 / DSM 3403 / JCM 21819 / LMG 8368 / NBRC 15130 / NCIMB 12057 / USAM 9D)</name>
    <name type="common">Flexibacter canadensis</name>
    <dbReference type="NCBI Taxonomy" id="929556"/>
    <lineage>
        <taxon>Bacteria</taxon>
        <taxon>Pseudomonadati</taxon>
        <taxon>Bacteroidota</taxon>
        <taxon>Sphingobacteriia</taxon>
        <taxon>Sphingobacteriales</taxon>
        <taxon>Sphingobacteriaceae</taxon>
        <taxon>Solitalea</taxon>
    </lineage>
</organism>
<name>H8KR46_SOLCM</name>
<sequence>MQIEIITKEDLNEFKKELLEEVRKLLSSGTILQSEYLKSWEVCKLLKISPGILQTLRKTRKLPYKKIGGSIFYSKIDIGQMLKL</sequence>
<dbReference type="PANTHER" id="PTHR34585">
    <property type="match status" value="1"/>
</dbReference>
<evidence type="ECO:0000259" key="1">
    <source>
        <dbReference type="Pfam" id="PF12728"/>
    </source>
</evidence>
<dbReference type="eggNOG" id="ENOG5032YCE">
    <property type="taxonomic scope" value="Bacteria"/>
</dbReference>
<keyword evidence="3" id="KW-1185">Reference proteome</keyword>
<dbReference type="STRING" id="929556.Solca_2207"/>
<dbReference type="HOGENOM" id="CLU_133781_4_0_10"/>
<dbReference type="AlphaFoldDB" id="H8KR46"/>
<accession>H8KR46</accession>
<dbReference type="InterPro" id="IPR041657">
    <property type="entry name" value="HTH_17"/>
</dbReference>
<reference evidence="2" key="1">
    <citation type="submission" date="2012-02" db="EMBL/GenBank/DDBJ databases">
        <title>The complete genome of Solitalea canadensis DSM 3403.</title>
        <authorList>
            <consortium name="US DOE Joint Genome Institute (JGI-PGF)"/>
            <person name="Lucas S."/>
            <person name="Copeland A."/>
            <person name="Lapidus A."/>
            <person name="Glavina del Rio T."/>
            <person name="Dalin E."/>
            <person name="Tice H."/>
            <person name="Bruce D."/>
            <person name="Goodwin L."/>
            <person name="Pitluck S."/>
            <person name="Peters L."/>
            <person name="Ovchinnikova G."/>
            <person name="Lu M."/>
            <person name="Kyrpides N."/>
            <person name="Mavromatis K."/>
            <person name="Ivanova N."/>
            <person name="Brettin T."/>
            <person name="Detter J.C."/>
            <person name="Han C."/>
            <person name="Larimer F."/>
            <person name="Land M."/>
            <person name="Hauser L."/>
            <person name="Markowitz V."/>
            <person name="Cheng J.-F."/>
            <person name="Hugenholtz P."/>
            <person name="Woyke T."/>
            <person name="Wu D."/>
            <person name="Spring S."/>
            <person name="Schroeder M."/>
            <person name="Kopitz M."/>
            <person name="Brambilla E."/>
            <person name="Klenk H.-P."/>
            <person name="Eisen J.A."/>
        </authorList>
    </citation>
    <scope>NUCLEOTIDE SEQUENCE</scope>
    <source>
        <strain evidence="2">DSM 3403</strain>
    </source>
</reference>
<evidence type="ECO:0000313" key="2">
    <source>
        <dbReference type="EMBL" id="AFD07252.1"/>
    </source>
</evidence>
<dbReference type="Pfam" id="PF12728">
    <property type="entry name" value="HTH_17"/>
    <property type="match status" value="1"/>
</dbReference>
<feature type="domain" description="Helix-turn-helix" evidence="1">
    <location>
        <begin position="40"/>
        <end position="78"/>
    </location>
</feature>
<proteinExistence type="predicted"/>
<dbReference type="Proteomes" id="UP000007590">
    <property type="component" value="Chromosome"/>
</dbReference>
<gene>
    <name evidence="2" type="ordered locus">Solca_2207</name>
</gene>
<dbReference type="KEGG" id="scn:Solca_2207"/>
<dbReference type="RefSeq" id="WP_014680479.1">
    <property type="nucleotide sequence ID" value="NC_017770.1"/>
</dbReference>
<dbReference type="OrthoDB" id="1524679at2"/>